<dbReference type="Proteomes" id="UP000245055">
    <property type="component" value="Unassembled WGS sequence"/>
</dbReference>
<organism evidence="1 2">
    <name type="scientific">Dickeya dianthicola</name>
    <dbReference type="NCBI Taxonomy" id="204039"/>
    <lineage>
        <taxon>Bacteria</taxon>
        <taxon>Pseudomonadati</taxon>
        <taxon>Pseudomonadota</taxon>
        <taxon>Gammaproteobacteria</taxon>
        <taxon>Enterobacterales</taxon>
        <taxon>Pectobacteriaceae</taxon>
        <taxon>Dickeya</taxon>
    </lineage>
</organism>
<evidence type="ECO:0000313" key="1">
    <source>
        <dbReference type="EMBL" id="PWD74781.1"/>
    </source>
</evidence>
<sequence length="107" mass="11670">MSPIAGMMALIESGEEPVKLLCGEAGPASAPFGLVSLCVLELVVNPCRRRALWPQPEEANNFPGASAFLAQQILCLFRSFTVFRSQAMRPARLLPFGSPQRTRQARP</sequence>
<name>A0AAX1C9F1_9GAMM</name>
<protein>
    <submittedName>
        <fullName evidence="1">Uncharacterized protein</fullName>
    </submittedName>
</protein>
<gene>
    <name evidence="1" type="ORF">DF213_04755</name>
</gene>
<dbReference type="EMBL" id="QESZ01000006">
    <property type="protein sequence ID" value="PWD74781.1"/>
    <property type="molecule type" value="Genomic_DNA"/>
</dbReference>
<comment type="caution">
    <text evidence="1">The sequence shown here is derived from an EMBL/GenBank/DDBJ whole genome shotgun (WGS) entry which is preliminary data.</text>
</comment>
<dbReference type="AlphaFoldDB" id="A0AAX1C9F1"/>
<accession>A0AAX1C9F1</accession>
<reference evidence="1 2" key="1">
    <citation type="submission" date="2018-05" db="EMBL/GenBank/DDBJ databases">
        <title>Genomic diversity of pathogens causing Blackleg of Potato in Pakistan.</title>
        <authorList>
            <person name="Sarfraz S."/>
            <person name="Riaz K."/>
            <person name="Oulghazi S."/>
            <person name="Cigna J."/>
            <person name="Sahi S.T."/>
            <person name="Khan S.H."/>
            <person name="Hameed A."/>
            <person name="Faure D."/>
        </authorList>
    </citation>
    <scope>NUCLEOTIDE SEQUENCE [LARGE SCALE GENOMIC DNA]</scope>
    <source>
        <strain evidence="1 2">SS70</strain>
    </source>
</reference>
<proteinExistence type="predicted"/>
<evidence type="ECO:0000313" key="2">
    <source>
        <dbReference type="Proteomes" id="UP000245055"/>
    </source>
</evidence>